<reference evidence="1" key="2">
    <citation type="journal article" date="2015" name="Fish Shellfish Immunol.">
        <title>Early steps in the European eel (Anguilla anguilla)-Vibrio vulnificus interaction in the gills: Role of the RtxA13 toxin.</title>
        <authorList>
            <person name="Callol A."/>
            <person name="Pajuelo D."/>
            <person name="Ebbesson L."/>
            <person name="Teles M."/>
            <person name="MacKenzie S."/>
            <person name="Amaro C."/>
        </authorList>
    </citation>
    <scope>NUCLEOTIDE SEQUENCE</scope>
</reference>
<sequence>MTKAAFILQASWVTSIENAVF</sequence>
<evidence type="ECO:0000313" key="1">
    <source>
        <dbReference type="EMBL" id="JAH55524.1"/>
    </source>
</evidence>
<reference evidence="1" key="1">
    <citation type="submission" date="2014-11" db="EMBL/GenBank/DDBJ databases">
        <authorList>
            <person name="Amaro Gonzalez C."/>
        </authorList>
    </citation>
    <scope>NUCLEOTIDE SEQUENCE</scope>
</reference>
<protein>
    <submittedName>
        <fullName evidence="1">Uncharacterized protein</fullName>
    </submittedName>
</protein>
<organism evidence="1">
    <name type="scientific">Anguilla anguilla</name>
    <name type="common">European freshwater eel</name>
    <name type="synonym">Muraena anguilla</name>
    <dbReference type="NCBI Taxonomy" id="7936"/>
    <lineage>
        <taxon>Eukaryota</taxon>
        <taxon>Metazoa</taxon>
        <taxon>Chordata</taxon>
        <taxon>Craniata</taxon>
        <taxon>Vertebrata</taxon>
        <taxon>Euteleostomi</taxon>
        <taxon>Actinopterygii</taxon>
        <taxon>Neopterygii</taxon>
        <taxon>Teleostei</taxon>
        <taxon>Anguilliformes</taxon>
        <taxon>Anguillidae</taxon>
        <taxon>Anguilla</taxon>
    </lineage>
</organism>
<proteinExistence type="predicted"/>
<accession>A0A0E9TP82</accession>
<name>A0A0E9TP82_ANGAN</name>
<dbReference type="AlphaFoldDB" id="A0A0E9TP82"/>
<dbReference type="EMBL" id="GBXM01053053">
    <property type="protein sequence ID" value="JAH55524.1"/>
    <property type="molecule type" value="Transcribed_RNA"/>
</dbReference>